<dbReference type="EMBL" id="CAUYUJ010000891">
    <property type="protein sequence ID" value="CAK0793047.1"/>
    <property type="molecule type" value="Genomic_DNA"/>
</dbReference>
<organism evidence="2 3">
    <name type="scientific">Prorocentrum cordatum</name>
    <dbReference type="NCBI Taxonomy" id="2364126"/>
    <lineage>
        <taxon>Eukaryota</taxon>
        <taxon>Sar</taxon>
        <taxon>Alveolata</taxon>
        <taxon>Dinophyceae</taxon>
        <taxon>Prorocentrales</taxon>
        <taxon>Prorocentraceae</taxon>
        <taxon>Prorocentrum</taxon>
    </lineage>
</organism>
<keyword evidence="3" id="KW-1185">Reference proteome</keyword>
<feature type="compositionally biased region" description="Basic and acidic residues" evidence="1">
    <location>
        <begin position="14"/>
        <end position="27"/>
    </location>
</feature>
<sequence>MAARTAGVEVSMPPRREAEVEEPERRMAEDGVYYTQSEFRDCYGSDAEWESRAEVGFAGFEGFIHEDLGGHYSTEVMPLGAAKARCIENRSLAGFCYDTAGGAIPEDGELIVHFKTRFELTPAPSSGWWAWKVGWPLLPAPAPSTEGQPAAPAATAVEPAAAVDTPDRTAGVEAPLPPLPPQEPERRMAEDGVYYTQSEFRDCYGSDAEWESRAEVGFAGFEGFIREGLGGHHSTEVMSLGAAKARCIEDPSVAGFCYDTVGGTIPEDGELTVHFETSFELSPAPGSGWWAWKVGWPQLPAPTAQRAGPGQRKRLVRAFSGWPAQGAACPCALWADPAAGQGSGGSCPPLPEVARLSERVWRVLGRNPGSFTLTGTNIYLVGSGARRILIDTGDRRGNIGIRASGNVG</sequence>
<accession>A0ABN9PN91</accession>
<protein>
    <submittedName>
        <fullName evidence="2">Uncharacterized protein</fullName>
    </submittedName>
</protein>
<name>A0ABN9PN91_9DINO</name>
<feature type="region of interest" description="Disordered" evidence="1">
    <location>
        <begin position="1"/>
        <end position="27"/>
    </location>
</feature>
<evidence type="ECO:0000313" key="3">
    <source>
        <dbReference type="Proteomes" id="UP001189429"/>
    </source>
</evidence>
<dbReference type="SUPFAM" id="SSF56281">
    <property type="entry name" value="Metallo-hydrolase/oxidoreductase"/>
    <property type="match status" value="1"/>
</dbReference>
<evidence type="ECO:0000313" key="2">
    <source>
        <dbReference type="EMBL" id="CAK0793047.1"/>
    </source>
</evidence>
<reference evidence="2" key="1">
    <citation type="submission" date="2023-10" db="EMBL/GenBank/DDBJ databases">
        <authorList>
            <person name="Chen Y."/>
            <person name="Shah S."/>
            <person name="Dougan E. K."/>
            <person name="Thang M."/>
            <person name="Chan C."/>
        </authorList>
    </citation>
    <scope>NUCLEOTIDE SEQUENCE [LARGE SCALE GENOMIC DNA]</scope>
</reference>
<dbReference type="Proteomes" id="UP001189429">
    <property type="component" value="Unassembled WGS sequence"/>
</dbReference>
<dbReference type="Gene3D" id="3.60.15.10">
    <property type="entry name" value="Ribonuclease Z/Hydroxyacylglutathione hydrolase-like"/>
    <property type="match status" value="1"/>
</dbReference>
<gene>
    <name evidence="2" type="ORF">PCOR1329_LOCUS3461</name>
</gene>
<dbReference type="InterPro" id="IPR036866">
    <property type="entry name" value="RibonucZ/Hydroxyglut_hydro"/>
</dbReference>
<proteinExistence type="predicted"/>
<evidence type="ECO:0000256" key="1">
    <source>
        <dbReference type="SAM" id="MobiDB-lite"/>
    </source>
</evidence>
<comment type="caution">
    <text evidence="2">The sequence shown here is derived from an EMBL/GenBank/DDBJ whole genome shotgun (WGS) entry which is preliminary data.</text>
</comment>